<feature type="transmembrane region" description="Helical" evidence="2">
    <location>
        <begin position="12"/>
        <end position="32"/>
    </location>
</feature>
<proteinExistence type="predicted"/>
<feature type="region of interest" description="Disordered" evidence="1">
    <location>
        <begin position="437"/>
        <end position="491"/>
    </location>
</feature>
<dbReference type="AlphaFoldDB" id="J4CDM6"/>
<dbReference type="Pfam" id="PF04385">
    <property type="entry name" value="FAINT"/>
    <property type="match status" value="1"/>
</dbReference>
<dbReference type="EMBL" id="AP011948">
    <property type="protein sequence ID" value="BAM41407.1"/>
    <property type="molecule type" value="Genomic_DNA"/>
</dbReference>
<feature type="transmembrane region" description="Helical" evidence="2">
    <location>
        <begin position="719"/>
        <end position="743"/>
    </location>
</feature>
<dbReference type="VEuPathDB" id="PiroplasmaDB:TOT_030000940"/>
<evidence type="ECO:0000313" key="4">
    <source>
        <dbReference type="Proteomes" id="UP000003786"/>
    </source>
</evidence>
<feature type="compositionally biased region" description="Polar residues" evidence="1">
    <location>
        <begin position="437"/>
        <end position="449"/>
    </location>
</feature>
<keyword evidence="2" id="KW-1133">Transmembrane helix</keyword>
<reference evidence="3 4" key="1">
    <citation type="journal article" date="2012" name="MBio">
        <title>Comparative genome analysis of three eukaryotic parasites with differing abilities to transform leukocytes reveals key mediators of Theileria-induced leukocyte transformation.</title>
        <authorList>
            <person name="Hayashida K."/>
            <person name="Hara Y."/>
            <person name="Abe T."/>
            <person name="Yamasaki C."/>
            <person name="Toyoda A."/>
            <person name="Kosuge T."/>
            <person name="Suzuki Y."/>
            <person name="Sato Y."/>
            <person name="Kawashima S."/>
            <person name="Katayama T."/>
            <person name="Wakaguri H."/>
            <person name="Inoue N."/>
            <person name="Homma K."/>
            <person name="Tada-Umezaki M."/>
            <person name="Yagi Y."/>
            <person name="Fujii Y."/>
            <person name="Habara T."/>
            <person name="Kanehisa M."/>
            <person name="Watanabe H."/>
            <person name="Ito K."/>
            <person name="Gojobori T."/>
            <person name="Sugawara H."/>
            <person name="Imanishi T."/>
            <person name="Weir W."/>
            <person name="Gardner M."/>
            <person name="Pain A."/>
            <person name="Shiels B."/>
            <person name="Hattori M."/>
            <person name="Nene V."/>
            <person name="Sugimoto C."/>
        </authorList>
    </citation>
    <scope>NUCLEOTIDE SEQUENCE [LARGE SCALE GENOMIC DNA]</scope>
    <source>
        <strain evidence="3 4">Shintoku</strain>
    </source>
</reference>
<dbReference type="InterPro" id="IPR007480">
    <property type="entry name" value="DUF529"/>
</dbReference>
<dbReference type="OrthoDB" id="361823at2759"/>
<dbReference type="Proteomes" id="UP000003786">
    <property type="component" value="Chromosome 3"/>
</dbReference>
<dbReference type="eggNOG" id="ENOG502TN42">
    <property type="taxonomic scope" value="Eukaryota"/>
</dbReference>
<gene>
    <name evidence="3" type="ORF">TOT_030000940</name>
</gene>
<dbReference type="RefSeq" id="XP_009691708.1">
    <property type="nucleotide sequence ID" value="XM_009693413.1"/>
</dbReference>
<evidence type="ECO:0000256" key="1">
    <source>
        <dbReference type="SAM" id="MobiDB-lite"/>
    </source>
</evidence>
<evidence type="ECO:0000313" key="3">
    <source>
        <dbReference type="EMBL" id="BAM41407.1"/>
    </source>
</evidence>
<feature type="region of interest" description="Disordered" evidence="1">
    <location>
        <begin position="687"/>
        <end position="709"/>
    </location>
</feature>
<name>J4CDM6_THEOR</name>
<protein>
    <submittedName>
        <fullName evidence="3">Uncharacterized protein</fullName>
    </submittedName>
</protein>
<dbReference type="GeneID" id="20716077"/>
<accession>J4CDM6</accession>
<organism evidence="3 4">
    <name type="scientific">Theileria orientalis strain Shintoku</name>
    <dbReference type="NCBI Taxonomy" id="869250"/>
    <lineage>
        <taxon>Eukaryota</taxon>
        <taxon>Sar</taxon>
        <taxon>Alveolata</taxon>
        <taxon>Apicomplexa</taxon>
        <taxon>Aconoidasida</taxon>
        <taxon>Piroplasmida</taxon>
        <taxon>Theileriidae</taxon>
        <taxon>Theileria</taxon>
    </lineage>
</organism>
<evidence type="ECO:0000256" key="2">
    <source>
        <dbReference type="SAM" id="Phobius"/>
    </source>
</evidence>
<sequence>MPKTTNQIHFIYINMRIPIVLITNILWLVGIINSKSTPEKIAGNQAEKGQNVDQYITIDISSNSEVNSFYFLNSQINGVNTVIFFPNTQKKVQQIRDGNTLLWNMEPNEQFIIGFISKMTGSQDHIISLMVNTPSEIKKWYYQYTNGAYSIVNIFRYLDLFNLFKSKVDRSPFTLDLAKDEIPEVMDKGALLGRNKASLFIPTAGYKANKIVFGGLNVYDGSHIQMEVPIAIAYEIQGMSYLDLMLVKEGQNTGHIHSYQFISDGDTRLMATSGPVSIFDIFVARVSPNDINQPISHPRVREIRRQNLYYHDIRQINLDLKNVDLSMIHTEEFKVLNIRTIKYMPMGVMITSVSYGRKLLWRSSEDEVRCTNVITHSVSGIMQSIEITILDNTATTSVKIIPFQTIADDESETVEGSVDVPNLAIRDGRWVYDESVATGQGTDPLNTHLFTPPNSPEATLSTPPNSPARTNPNTPAGTPPPSPMASPRNSFCSEHGSLENCEHLHHKFYNDVDYPPEHASTNAHDGVFDDFTIEDNSFDPIHPPQGFRDNEHGLHGYYEDIDPEDYIDSRFDDHSIPGSGDDMTLDISSDESRSKMYVIDGRKYAPFMFLTPHLNQKIQTVVDGSQMIWDGSMLDQMLKYVTLYMDKEDVKGMYLMIFQEMAILNKYYFKKAGKWIEISSEEYTNSTMYKEETRSDKEDQKKKSDDKDDSKERELHVSIMVPVILGSLFLIVSVCSLIFMLFFC</sequence>
<dbReference type="OMA" id="VMIHYSN"/>
<feature type="compositionally biased region" description="Low complexity" evidence="1">
    <location>
        <begin position="467"/>
        <end position="476"/>
    </location>
</feature>
<dbReference type="KEGG" id="tot:TOT_030000940"/>
<keyword evidence="2" id="KW-0812">Transmembrane</keyword>
<keyword evidence="2" id="KW-0472">Membrane</keyword>
<keyword evidence="4" id="KW-1185">Reference proteome</keyword>
<feature type="compositionally biased region" description="Basic and acidic residues" evidence="1">
    <location>
        <begin position="689"/>
        <end position="709"/>
    </location>
</feature>